<sequence length="506" mass="55718">MRLVLTFGIICLLQGLSGEPRPEFGLTNTISGSDRMTLVRNAASTIPMEIMAISAGSLISGYGPLNTLNGCVAFLTIPFGNLLNFLFDGYDKLLVAKDGNIAGAFSNFETAISSIISYISVGVSGIRNQLRLNSFPGIDSQLEDAYGRIAAGLLDLKSKSTLVREALIEVYNIVGSATVSADILRKHLPMKLVYDMVHSFSNFRAFLPLVTYILNYKVQNLKEADSYFVRLRTALSTDVTVEGEKLTTYIEKIISQIQTTVESEFSGDKTNAQTAADISSLTNIKTATQYAGLIAAANTLSGLFAVDALAAQTSTMKAAFSKITSSSLNLINRLQRLVILNTNVLLRELIYTLLDNVKYGRYCFNKYKDLVHNMFEQSFNSAWLCVNNEYERLDYLKITLDGILELMAYDYEDFLTQVKVCESINSSPTNLNSCVTALANFYTEVFKMTTEKITIVYKLATDEAVASENRLLMCFQLVFIDGINVQQPKIQSALRTCSTDGPAGSD</sequence>
<reference evidence="3" key="1">
    <citation type="submission" date="2013-03" db="EMBL/GenBank/DDBJ databases">
        <title>The Genome Sequence of Anopheles epiroticus epiroticus2.</title>
        <authorList>
            <consortium name="The Broad Institute Genomics Platform"/>
            <person name="Neafsey D.E."/>
            <person name="Howell P."/>
            <person name="Walker B."/>
            <person name="Young S.K."/>
            <person name="Zeng Q."/>
            <person name="Gargeya S."/>
            <person name="Fitzgerald M."/>
            <person name="Haas B."/>
            <person name="Abouelleil A."/>
            <person name="Allen A.W."/>
            <person name="Alvarado L."/>
            <person name="Arachchi H.M."/>
            <person name="Berlin A.M."/>
            <person name="Chapman S.B."/>
            <person name="Gainer-Dewar J."/>
            <person name="Goldberg J."/>
            <person name="Griggs A."/>
            <person name="Gujja S."/>
            <person name="Hansen M."/>
            <person name="Howarth C."/>
            <person name="Imamovic A."/>
            <person name="Ireland A."/>
            <person name="Larimer J."/>
            <person name="McCowan C."/>
            <person name="Murphy C."/>
            <person name="Pearson M."/>
            <person name="Poon T.W."/>
            <person name="Priest M."/>
            <person name="Roberts A."/>
            <person name="Saif S."/>
            <person name="Shea T."/>
            <person name="Sisk P."/>
            <person name="Sykes S."/>
            <person name="Wortman J."/>
            <person name="Nusbaum C."/>
            <person name="Birren B."/>
        </authorList>
    </citation>
    <scope>NUCLEOTIDE SEQUENCE [LARGE SCALE GENOMIC DNA]</scope>
    <source>
        <strain evidence="3">Epiroticus2</strain>
    </source>
</reference>
<evidence type="ECO:0008006" key="4">
    <source>
        <dbReference type="Google" id="ProtNLM"/>
    </source>
</evidence>
<dbReference type="VEuPathDB" id="VectorBase:AEPI001489"/>
<protein>
    <recommendedName>
        <fullName evidence="4">Protein TsetseEP domain-containing protein</fullName>
    </recommendedName>
</protein>
<dbReference type="EnsemblMetazoa" id="AEPI001489-RA">
    <property type="protein sequence ID" value="AEPI001489-PA"/>
    <property type="gene ID" value="AEPI001489"/>
</dbReference>
<feature type="chain" id="PRO_5008130846" description="Protein TsetseEP domain-containing protein" evidence="1">
    <location>
        <begin position="19"/>
        <end position="506"/>
    </location>
</feature>
<evidence type="ECO:0000313" key="2">
    <source>
        <dbReference type="EnsemblMetazoa" id="AEPI001489-PA"/>
    </source>
</evidence>
<evidence type="ECO:0000256" key="1">
    <source>
        <dbReference type="SAM" id="SignalP"/>
    </source>
</evidence>
<feature type="signal peptide" evidence="1">
    <location>
        <begin position="1"/>
        <end position="18"/>
    </location>
</feature>
<reference evidence="2" key="2">
    <citation type="submission" date="2020-05" db="UniProtKB">
        <authorList>
            <consortium name="EnsemblMetazoa"/>
        </authorList>
    </citation>
    <scope>IDENTIFICATION</scope>
    <source>
        <strain evidence="2">Epiroticus2</strain>
    </source>
</reference>
<evidence type="ECO:0000313" key="3">
    <source>
        <dbReference type="Proteomes" id="UP000075885"/>
    </source>
</evidence>
<accession>A0A182P3K4</accession>
<name>A0A182P3K4_9DIPT</name>
<organism evidence="2 3">
    <name type="scientific">Anopheles epiroticus</name>
    <dbReference type="NCBI Taxonomy" id="199890"/>
    <lineage>
        <taxon>Eukaryota</taxon>
        <taxon>Metazoa</taxon>
        <taxon>Ecdysozoa</taxon>
        <taxon>Arthropoda</taxon>
        <taxon>Hexapoda</taxon>
        <taxon>Insecta</taxon>
        <taxon>Pterygota</taxon>
        <taxon>Neoptera</taxon>
        <taxon>Endopterygota</taxon>
        <taxon>Diptera</taxon>
        <taxon>Nematocera</taxon>
        <taxon>Culicoidea</taxon>
        <taxon>Culicidae</taxon>
        <taxon>Anophelinae</taxon>
        <taxon>Anopheles</taxon>
    </lineage>
</organism>
<dbReference type="AlphaFoldDB" id="A0A182P3K4"/>
<proteinExistence type="predicted"/>
<keyword evidence="1" id="KW-0732">Signal</keyword>
<dbReference type="Proteomes" id="UP000075885">
    <property type="component" value="Unassembled WGS sequence"/>
</dbReference>
<keyword evidence="3" id="KW-1185">Reference proteome</keyword>